<evidence type="ECO:0000259" key="1">
    <source>
        <dbReference type="PROSITE" id="PS50011"/>
    </source>
</evidence>
<dbReference type="Gene3D" id="1.10.510.10">
    <property type="entry name" value="Transferase(Phosphotransferase) domain 1"/>
    <property type="match status" value="1"/>
</dbReference>
<dbReference type="InterPro" id="IPR011009">
    <property type="entry name" value="Kinase-like_dom_sf"/>
</dbReference>
<dbReference type="InterPro" id="IPR053524">
    <property type="entry name" value="Aerial_hyphae_peptide-synth"/>
</dbReference>
<dbReference type="RefSeq" id="WP_210007190.1">
    <property type="nucleotide sequence ID" value="NZ_BSEO01000014.1"/>
</dbReference>
<dbReference type="InterPro" id="IPR007822">
    <property type="entry name" value="LANC-like"/>
</dbReference>
<organism evidence="2 3">
    <name type="scientific">Microbacterium imperiale</name>
    <dbReference type="NCBI Taxonomy" id="33884"/>
    <lineage>
        <taxon>Bacteria</taxon>
        <taxon>Bacillati</taxon>
        <taxon>Actinomycetota</taxon>
        <taxon>Actinomycetes</taxon>
        <taxon>Micrococcales</taxon>
        <taxon>Microbacteriaceae</taxon>
        <taxon>Microbacterium</taxon>
    </lineage>
</organism>
<comment type="caution">
    <text evidence="2">The sequence shown here is derived from an EMBL/GenBank/DDBJ whole genome shotgun (WGS) entry which is preliminary data.</text>
</comment>
<dbReference type="InterPro" id="IPR000719">
    <property type="entry name" value="Prot_kinase_dom"/>
</dbReference>
<dbReference type="PROSITE" id="PS50011">
    <property type="entry name" value="PROTEIN_KINASE_DOM"/>
    <property type="match status" value="1"/>
</dbReference>
<dbReference type="SMART" id="SM01260">
    <property type="entry name" value="LANC_like"/>
    <property type="match status" value="1"/>
</dbReference>
<proteinExistence type="predicted"/>
<dbReference type="InterPro" id="IPR058053">
    <property type="entry name" value="RamC_C"/>
</dbReference>
<dbReference type="GO" id="GO:0005524">
    <property type="term" value="F:ATP binding"/>
    <property type="evidence" value="ECO:0007669"/>
    <property type="project" value="InterPro"/>
</dbReference>
<dbReference type="NCBIfam" id="NF038151">
    <property type="entry name" value="lanthi_synth_III"/>
    <property type="match status" value="1"/>
</dbReference>
<name>A0A9W6M4L2_9MICO</name>
<dbReference type="SUPFAM" id="SSF158745">
    <property type="entry name" value="LanC-like"/>
    <property type="match status" value="1"/>
</dbReference>
<dbReference type="Proteomes" id="UP001142317">
    <property type="component" value="Unassembled WGS sequence"/>
</dbReference>
<reference evidence="2" key="2">
    <citation type="submission" date="2023-01" db="EMBL/GenBank/DDBJ databases">
        <authorList>
            <person name="Sun Q."/>
            <person name="Evtushenko L."/>
        </authorList>
    </citation>
    <scope>NUCLEOTIDE SEQUENCE</scope>
    <source>
        <strain evidence="2">VKM Ac-1447</strain>
    </source>
</reference>
<dbReference type="AlphaFoldDB" id="A0A9W6M4L2"/>
<dbReference type="SUPFAM" id="SSF56112">
    <property type="entry name" value="Protein kinase-like (PK-like)"/>
    <property type="match status" value="1"/>
</dbReference>
<evidence type="ECO:0000313" key="2">
    <source>
        <dbReference type="EMBL" id="GLJ81029.1"/>
    </source>
</evidence>
<dbReference type="EMBL" id="BSEO01000014">
    <property type="protein sequence ID" value="GLJ81029.1"/>
    <property type="molecule type" value="Genomic_DNA"/>
</dbReference>
<protein>
    <submittedName>
        <fullName evidence="2">Serine/threonine protein kinase</fullName>
    </submittedName>
</protein>
<reference evidence="2" key="1">
    <citation type="journal article" date="2014" name="Int. J. Syst. Evol. Microbiol.">
        <title>Complete genome sequence of Corynebacterium casei LMG S-19264T (=DSM 44701T), isolated from a smear-ripened cheese.</title>
        <authorList>
            <consortium name="US DOE Joint Genome Institute (JGI-PGF)"/>
            <person name="Walter F."/>
            <person name="Albersmeier A."/>
            <person name="Kalinowski J."/>
            <person name="Ruckert C."/>
        </authorList>
    </citation>
    <scope>NUCLEOTIDE SEQUENCE</scope>
    <source>
        <strain evidence="2">VKM Ac-1447</strain>
    </source>
</reference>
<dbReference type="InterPro" id="IPR002575">
    <property type="entry name" value="Aminoglycoside_PTrfase"/>
</dbReference>
<gene>
    <name evidence="2" type="ORF">GCM10017586_27120</name>
</gene>
<keyword evidence="2" id="KW-0418">Kinase</keyword>
<dbReference type="Gene3D" id="1.50.10.20">
    <property type="match status" value="2"/>
</dbReference>
<dbReference type="InterPro" id="IPR057929">
    <property type="entry name" value="RamC_N"/>
</dbReference>
<dbReference type="Pfam" id="PF25816">
    <property type="entry name" value="RamC_N"/>
    <property type="match status" value="1"/>
</dbReference>
<accession>A0A9W6M4L2</accession>
<dbReference type="CDD" id="cd04791">
    <property type="entry name" value="LanC_SerThrkinase"/>
    <property type="match status" value="1"/>
</dbReference>
<evidence type="ECO:0000313" key="3">
    <source>
        <dbReference type="Proteomes" id="UP001142317"/>
    </source>
</evidence>
<dbReference type="GO" id="GO:0004674">
    <property type="term" value="F:protein serine/threonine kinase activity"/>
    <property type="evidence" value="ECO:0007669"/>
    <property type="project" value="UniProtKB-KW"/>
</dbReference>
<dbReference type="Pfam" id="PF01636">
    <property type="entry name" value="APH"/>
    <property type="match status" value="1"/>
</dbReference>
<keyword evidence="2" id="KW-0723">Serine/threonine-protein kinase</keyword>
<feature type="domain" description="Protein kinase" evidence="1">
    <location>
        <begin position="229"/>
        <end position="523"/>
    </location>
</feature>
<keyword evidence="2" id="KW-0808">Transferase</keyword>
<sequence length="870" mass="92545">MDPIHARFAARDPLFYDSPAADAADTGDAQRRYAPSASVSWGAWRRRRRHPWFVWIPDGHRLGEQGWKVHVSALPGRARRVLAIVSEHCHRAGMPFKHLSDERALDAVLAKDADRSSAGKFITLYPDSLDALEHCLVTLDAVLGGEPGPYILSDLRWNRGPLYVRYGAFTAREAIVDGRPVPAVRDPRTGSWVADRREAGFHVPPWVVLPPFLQRQLDALGTDPPAAFPEITGALHYSNAGGVYTGVLDGTPVIVKEARPFAGWTADGRDAVARLRDEEGALRAVSHRVRVPAVHATFEAHGHRFLALEKLPGSALDRLVASPSPLLAAVSSRAARDAYRDRMLRVLGSLRAEVANLHGTGRTHGDLHPANVIVGEDGSVGLVDLEMSLPTNASEKAVLGAVGFAAAGETDPVKRDLYACAAIELYVFVPLTPLLGVAPTKAKELVAEAAAVFDLPDSWAARVTGELRRGSAAPRRMLARSGVEPDPAASAQRIAAQLIADATPARPDRLWPGDPRQFSQPAFALAHGALGVAVALDAAGVALPPAFEEWMRRALAATDDHPARLGLMDGAAGALWACRRLGLLDEAVRLRERLRGADLSGSGPDLFSGLPGIALALLDGAGDHGVGDDDAVERAVTIVEQLADHWRKVDPPTTVARGRGGLMGAATGTALLALRVYERTGDRRFLDTVRRALEVDLRSLRRDDSGALQVDEGWRMMPYLAHGSAGIGLVLAQYLVHEPGDDALRRILGGIAAAASAPFVVQSGLFQGRAGLVLFLRALESTGHATADTDRALEHHLSRMPLHALPGPAGPRFAGDGLVRASCDLATGSAGVLAALVAASGFGDDRSVMPFLLPPVLEPAGRSGAMKPRG</sequence>
<keyword evidence="3" id="KW-1185">Reference proteome</keyword>
<dbReference type="GO" id="GO:0031179">
    <property type="term" value="P:peptide modification"/>
    <property type="evidence" value="ECO:0007669"/>
    <property type="project" value="InterPro"/>
</dbReference>